<reference evidence="1" key="1">
    <citation type="submission" date="2007-07" db="EMBL/GenBank/DDBJ databases">
        <title>PCAP assembly of the Caenorhabditis remanei genome.</title>
        <authorList>
            <consortium name="The Caenorhabditis remanei Sequencing Consortium"/>
            <person name="Wilson R.K."/>
        </authorList>
    </citation>
    <scope>NUCLEOTIDE SEQUENCE [LARGE SCALE GENOMIC DNA]</scope>
    <source>
        <strain evidence="1">PB4641</strain>
    </source>
</reference>
<dbReference type="AlphaFoldDB" id="E3MDE0"/>
<dbReference type="Pfam" id="PF12078">
    <property type="entry name" value="DUF3557"/>
    <property type="match status" value="1"/>
</dbReference>
<dbReference type="InterPro" id="IPR021942">
    <property type="entry name" value="DUF3557"/>
</dbReference>
<accession>E3MDE0</accession>
<evidence type="ECO:0008006" key="3">
    <source>
        <dbReference type="Google" id="ProtNLM"/>
    </source>
</evidence>
<dbReference type="Proteomes" id="UP000008281">
    <property type="component" value="Unassembled WGS sequence"/>
</dbReference>
<keyword evidence="2" id="KW-1185">Reference proteome</keyword>
<dbReference type="HOGENOM" id="CLU_042576_3_1_1"/>
<dbReference type="FunCoup" id="E3MDE0">
    <property type="interactions" value="546"/>
</dbReference>
<proteinExistence type="predicted"/>
<dbReference type="PANTHER" id="PTHR31379">
    <property type="entry name" value="F-BOX C PROTEIN-RELATED-RELATED"/>
    <property type="match status" value="1"/>
</dbReference>
<dbReference type="InParanoid" id="E3MDE0"/>
<evidence type="ECO:0000313" key="2">
    <source>
        <dbReference type="Proteomes" id="UP000008281"/>
    </source>
</evidence>
<name>E3MDE0_CAERE</name>
<dbReference type="EMBL" id="DS268437">
    <property type="protein sequence ID" value="EFO99116.1"/>
    <property type="molecule type" value="Genomic_DNA"/>
</dbReference>
<gene>
    <name evidence="1" type="ORF">CRE_17890</name>
</gene>
<protein>
    <recommendedName>
        <fullName evidence="3">F-box associated domain-containing protein</fullName>
    </recommendedName>
</protein>
<dbReference type="PANTHER" id="PTHR31379:SF1">
    <property type="entry name" value="F-BOX C PROTEIN-RELATED"/>
    <property type="match status" value="1"/>
</dbReference>
<evidence type="ECO:0000313" key="1">
    <source>
        <dbReference type="EMBL" id="EFO99116.1"/>
    </source>
</evidence>
<organism evidence="2">
    <name type="scientific">Caenorhabditis remanei</name>
    <name type="common">Caenorhabditis vulgaris</name>
    <dbReference type="NCBI Taxonomy" id="31234"/>
    <lineage>
        <taxon>Eukaryota</taxon>
        <taxon>Metazoa</taxon>
        <taxon>Ecdysozoa</taxon>
        <taxon>Nematoda</taxon>
        <taxon>Chromadorea</taxon>
        <taxon>Rhabditida</taxon>
        <taxon>Rhabditina</taxon>
        <taxon>Rhabditomorpha</taxon>
        <taxon>Rhabditoidea</taxon>
        <taxon>Rhabditidae</taxon>
        <taxon>Peloderinae</taxon>
        <taxon>Caenorhabditis</taxon>
    </lineage>
</organism>
<sequence length="325" mass="37336">MPPALSYPALRCISENLEAVKRMHIACRSPSFGRIDKSIPINMNSVIVDCQSVTFNNLTVEFYYNDQLLFRYQNDRQKTVMQRIPETMTPFKSIDRFFDYFLKGRKIINVDFLTARYIPGYLIPPVFRINQLETILASFTDYLPIVDSCSFPLKRLSTPIDEVEIFTHPVFCSAKSLRFTVFENEVIGLNDINKLICKNVEFGSNSLLKMDIVELIRYWEKNGKEIGTRYIFSQDYDGHIEDEISGLKTKFDGFIDDLEGINERFLPSSPRFSIPINSKSRICLYGIETDSIDRSQLIISVMPTNSGKETSALITDYSSCNTSDL</sequence>